<accession>A0A813BT68</accession>
<reference evidence="1" key="1">
    <citation type="submission" date="2021-02" db="EMBL/GenBank/DDBJ databases">
        <authorList>
            <person name="Dougan E. K."/>
            <person name="Rhodes N."/>
            <person name="Thang M."/>
            <person name="Chan C."/>
        </authorList>
    </citation>
    <scope>NUCLEOTIDE SEQUENCE</scope>
</reference>
<sequence>AALDSGKVQLAYLLAGFPDPSPVGLTHRRAPGLKTFFRLAAPQWLAANLAYLKDLDYAETRINQMT</sequence>
<dbReference type="OrthoDB" id="424633at2759"/>
<dbReference type="AlphaFoldDB" id="A0A813BT68"/>
<dbReference type="Proteomes" id="UP000601435">
    <property type="component" value="Unassembled WGS sequence"/>
</dbReference>
<evidence type="ECO:0000313" key="1">
    <source>
        <dbReference type="EMBL" id="CAE7917886.1"/>
    </source>
</evidence>
<comment type="caution">
    <text evidence="1">The sequence shown here is derived from an EMBL/GenBank/DDBJ whole genome shotgun (WGS) entry which is preliminary data.</text>
</comment>
<dbReference type="EMBL" id="CAJNJA010076550">
    <property type="protein sequence ID" value="CAE7917886.1"/>
    <property type="molecule type" value="Genomic_DNA"/>
</dbReference>
<evidence type="ECO:0000313" key="2">
    <source>
        <dbReference type="Proteomes" id="UP000601435"/>
    </source>
</evidence>
<organism evidence="1 2">
    <name type="scientific">Symbiodinium necroappetens</name>
    <dbReference type="NCBI Taxonomy" id="1628268"/>
    <lineage>
        <taxon>Eukaryota</taxon>
        <taxon>Sar</taxon>
        <taxon>Alveolata</taxon>
        <taxon>Dinophyceae</taxon>
        <taxon>Suessiales</taxon>
        <taxon>Symbiodiniaceae</taxon>
        <taxon>Symbiodinium</taxon>
    </lineage>
</organism>
<name>A0A813BT68_9DINO</name>
<gene>
    <name evidence="1" type="ORF">SNEC2469_LOCUS31506</name>
</gene>
<protein>
    <submittedName>
        <fullName evidence="1">Uncharacterized protein</fullName>
    </submittedName>
</protein>
<keyword evidence="2" id="KW-1185">Reference proteome</keyword>
<feature type="non-terminal residue" evidence="1">
    <location>
        <position position="1"/>
    </location>
</feature>
<proteinExistence type="predicted"/>